<dbReference type="STRING" id="240176.A8N127"/>
<dbReference type="EMBL" id="AACS02000001">
    <property type="protein sequence ID" value="EAU93246.1"/>
    <property type="molecule type" value="Genomic_DNA"/>
</dbReference>
<dbReference type="Pfam" id="PF01266">
    <property type="entry name" value="DAO"/>
    <property type="match status" value="1"/>
</dbReference>
<dbReference type="Gene3D" id="3.30.9.10">
    <property type="entry name" value="D-Amino Acid Oxidase, subunit A, domain 2"/>
    <property type="match status" value="1"/>
</dbReference>
<protein>
    <recommendedName>
        <fullName evidence="2">FAD dependent oxidoreductase domain-containing protein</fullName>
    </recommendedName>
</protein>
<feature type="domain" description="FAD dependent oxidoreductase" evidence="2">
    <location>
        <begin position="77"/>
        <end position="530"/>
    </location>
</feature>
<dbReference type="OMA" id="EWFPDIL"/>
<keyword evidence="4" id="KW-1185">Reference proteome</keyword>
<dbReference type="VEuPathDB" id="FungiDB:CC1G_11228"/>
<name>A8N127_COPC7</name>
<evidence type="ECO:0000313" key="3">
    <source>
        <dbReference type="EMBL" id="EAU93246.1"/>
    </source>
</evidence>
<dbReference type="GeneID" id="6005001"/>
<dbReference type="InterPro" id="IPR036188">
    <property type="entry name" value="FAD/NAD-bd_sf"/>
</dbReference>
<dbReference type="Gene3D" id="3.50.50.60">
    <property type="entry name" value="FAD/NAD(P)-binding domain"/>
    <property type="match status" value="1"/>
</dbReference>
<dbReference type="RefSeq" id="XP_001828576.1">
    <property type="nucleotide sequence ID" value="XM_001828524.1"/>
</dbReference>
<accession>A8N127</accession>
<dbReference type="GO" id="GO:0005737">
    <property type="term" value="C:cytoplasm"/>
    <property type="evidence" value="ECO:0007669"/>
    <property type="project" value="TreeGrafter"/>
</dbReference>
<organism evidence="3 4">
    <name type="scientific">Coprinopsis cinerea (strain Okayama-7 / 130 / ATCC MYA-4618 / FGSC 9003)</name>
    <name type="common">Inky cap fungus</name>
    <name type="synonym">Hormographiella aspergillata</name>
    <dbReference type="NCBI Taxonomy" id="240176"/>
    <lineage>
        <taxon>Eukaryota</taxon>
        <taxon>Fungi</taxon>
        <taxon>Dikarya</taxon>
        <taxon>Basidiomycota</taxon>
        <taxon>Agaricomycotina</taxon>
        <taxon>Agaricomycetes</taxon>
        <taxon>Agaricomycetidae</taxon>
        <taxon>Agaricales</taxon>
        <taxon>Agaricineae</taxon>
        <taxon>Psathyrellaceae</taxon>
        <taxon>Coprinopsis</taxon>
    </lineage>
</organism>
<dbReference type="Proteomes" id="UP000001861">
    <property type="component" value="Unassembled WGS sequence"/>
</dbReference>
<dbReference type="AlphaFoldDB" id="A8N127"/>
<evidence type="ECO:0000259" key="2">
    <source>
        <dbReference type="Pfam" id="PF01266"/>
    </source>
</evidence>
<dbReference type="OrthoDB" id="429143at2759"/>
<dbReference type="PANTHER" id="PTHR13847:SF213">
    <property type="entry name" value="DEPENDENT OXIDOREDUCTASE, PUTATIVE-RELATED"/>
    <property type="match status" value="1"/>
</dbReference>
<comment type="caution">
    <text evidence="3">The sequence shown here is derived from an EMBL/GenBank/DDBJ whole genome shotgun (WGS) entry which is preliminary data.</text>
</comment>
<feature type="region of interest" description="Disordered" evidence="1">
    <location>
        <begin position="329"/>
        <end position="354"/>
    </location>
</feature>
<dbReference type="InterPro" id="IPR006076">
    <property type="entry name" value="FAD-dep_OxRdtase"/>
</dbReference>
<reference evidence="3 4" key="1">
    <citation type="journal article" date="2010" name="Proc. Natl. Acad. Sci. U.S.A.">
        <title>Insights into evolution of multicellular fungi from the assembled chromosomes of the mushroom Coprinopsis cinerea (Coprinus cinereus).</title>
        <authorList>
            <person name="Stajich J.E."/>
            <person name="Wilke S.K."/>
            <person name="Ahren D."/>
            <person name="Au C.H."/>
            <person name="Birren B.W."/>
            <person name="Borodovsky M."/>
            <person name="Burns C."/>
            <person name="Canback B."/>
            <person name="Casselton L.A."/>
            <person name="Cheng C.K."/>
            <person name="Deng J."/>
            <person name="Dietrich F.S."/>
            <person name="Fargo D.C."/>
            <person name="Farman M.L."/>
            <person name="Gathman A.C."/>
            <person name="Goldberg J."/>
            <person name="Guigo R."/>
            <person name="Hoegger P.J."/>
            <person name="Hooker J.B."/>
            <person name="Huggins A."/>
            <person name="James T.Y."/>
            <person name="Kamada T."/>
            <person name="Kilaru S."/>
            <person name="Kodira C."/>
            <person name="Kues U."/>
            <person name="Kupfer D."/>
            <person name="Kwan H.S."/>
            <person name="Lomsadze A."/>
            <person name="Li W."/>
            <person name="Lilly W.W."/>
            <person name="Ma L.J."/>
            <person name="Mackey A.J."/>
            <person name="Manning G."/>
            <person name="Martin F."/>
            <person name="Muraguchi H."/>
            <person name="Natvig D.O."/>
            <person name="Palmerini H."/>
            <person name="Ramesh M.A."/>
            <person name="Rehmeyer C.J."/>
            <person name="Roe B.A."/>
            <person name="Shenoy N."/>
            <person name="Stanke M."/>
            <person name="Ter-Hovhannisyan V."/>
            <person name="Tunlid A."/>
            <person name="Velagapudi R."/>
            <person name="Vision T.J."/>
            <person name="Zeng Q."/>
            <person name="Zolan M.E."/>
            <person name="Pukkila P.J."/>
        </authorList>
    </citation>
    <scope>NUCLEOTIDE SEQUENCE [LARGE SCALE GENOMIC DNA]</scope>
    <source>
        <strain evidence="4">Okayama-7 / 130 / ATCC MYA-4618 / FGSC 9003</strain>
    </source>
</reference>
<gene>
    <name evidence="3" type="ORF">CC1G_11228</name>
</gene>
<dbReference type="InParanoid" id="A8N127"/>
<dbReference type="KEGG" id="cci:CC1G_11228"/>
<dbReference type="eggNOG" id="ENOG502QRBS">
    <property type="taxonomic scope" value="Eukaryota"/>
</dbReference>
<evidence type="ECO:0000256" key="1">
    <source>
        <dbReference type="SAM" id="MobiDB-lite"/>
    </source>
</evidence>
<sequence>MDSVLENLRHSLRHLFARVLIQLLRLVYPPVDGIFKRVEASPGLPVTNPLPSYWMQPEAPIANRNADPNIQLPEYADIVIIGSGITGAAFARTILDQKSGHDLQGNPLKIVMLDARETCSGATGRNGGHITPILYQDYSNLKRKHGKEAAKKIIRFRLSHISELLRVAEEEGLLDDSQGRRVEAFDVFFDKRQFAEAKEMLNEYRKDLPEESAEYRVYESAEELRALQLSQSIAGCLSTPAGSIHPYRLVTGILSRLLASYPTSFDLFSHTPCIGISALDATDNCYTVTTPRGSIRVRHVIHATNGWVSHLLPGLRGRIVPSRGVMTAQLPRPGLGDPTPADTKDKTPTSSSASWTGRRSFVIYPRSTVTAYDYLTQQLPSTGPSTSYPQPRGEFMFGGGFADAITTDLGCTDDREYTSKTKEYLSTALRGVFSITPDGAKEGKEELLAAWSGVLGFSADERPWVGRIPANVTGRSPVQEEMRSHSLNCTGSDSQQPVSGLAAPGEWIAAGYSGEGMVHAWMSAKALAYMVLGLDAGSSPATCEAGTDSDIGEWFPEVFRITEERWRQAEFEDLMGSYLVP</sequence>
<proteinExistence type="predicted"/>
<dbReference type="PANTHER" id="PTHR13847">
    <property type="entry name" value="SARCOSINE DEHYDROGENASE-RELATED"/>
    <property type="match status" value="1"/>
</dbReference>
<dbReference type="SUPFAM" id="SSF51905">
    <property type="entry name" value="FAD/NAD(P)-binding domain"/>
    <property type="match status" value="1"/>
</dbReference>
<evidence type="ECO:0000313" key="4">
    <source>
        <dbReference type="Proteomes" id="UP000001861"/>
    </source>
</evidence>